<evidence type="ECO:0000256" key="6">
    <source>
        <dbReference type="PROSITE-ProRule" id="PRU10141"/>
    </source>
</evidence>
<dbReference type="SUPFAM" id="SSF49879">
    <property type="entry name" value="SMAD/FHA domain"/>
    <property type="match status" value="1"/>
</dbReference>
<accession>A0A3M6ZPH3</accession>
<dbReference type="PROSITE" id="PS00108">
    <property type="entry name" value="PROTEIN_KINASE_ST"/>
    <property type="match status" value="1"/>
</dbReference>
<keyword evidence="2 6" id="KW-0547">Nucleotide-binding</keyword>
<dbReference type="GO" id="GO:0005524">
    <property type="term" value="F:ATP binding"/>
    <property type="evidence" value="ECO:0007669"/>
    <property type="project" value="UniProtKB-UniRule"/>
</dbReference>
<comment type="similarity">
    <text evidence="1">Belongs to the protein kinase superfamily. CAMK Ser/Thr protein kinase family. CHEK2 subfamily.</text>
</comment>
<feature type="domain" description="FHA" evidence="8">
    <location>
        <begin position="197"/>
        <end position="249"/>
    </location>
</feature>
<feature type="binding site" evidence="6">
    <location>
        <position position="319"/>
    </location>
    <ligand>
        <name>ATP</name>
        <dbReference type="ChEBI" id="CHEBI:30616"/>
    </ligand>
</feature>
<feature type="region of interest" description="Disordered" evidence="7">
    <location>
        <begin position="607"/>
        <end position="647"/>
    </location>
</feature>
<feature type="compositionally biased region" description="Polar residues" evidence="7">
    <location>
        <begin position="104"/>
        <end position="113"/>
    </location>
</feature>
<dbReference type="InterPro" id="IPR000719">
    <property type="entry name" value="Prot_kinase_dom"/>
</dbReference>
<gene>
    <name evidence="10" type="ORF">D0867_06340</name>
</gene>
<evidence type="ECO:0000256" key="3">
    <source>
        <dbReference type="ARBA" id="ARBA00022840"/>
    </source>
</evidence>
<name>A0A3M6ZPH3_HORWE</name>
<feature type="compositionally biased region" description="Basic and acidic residues" evidence="7">
    <location>
        <begin position="54"/>
        <end position="69"/>
    </location>
</feature>
<dbReference type="GO" id="GO:0005634">
    <property type="term" value="C:nucleus"/>
    <property type="evidence" value="ECO:0007669"/>
    <property type="project" value="TreeGrafter"/>
</dbReference>
<dbReference type="SUPFAM" id="SSF56112">
    <property type="entry name" value="Protein kinase-like (PK-like)"/>
    <property type="match status" value="1"/>
</dbReference>
<dbReference type="PANTHER" id="PTHR44167">
    <property type="entry name" value="OVARIAN-SPECIFIC SERINE/THREONINE-PROTEIN KINASE LOK-RELATED"/>
    <property type="match status" value="1"/>
</dbReference>
<organism evidence="10 11">
    <name type="scientific">Hortaea werneckii</name>
    <name type="common">Black yeast</name>
    <name type="synonym">Cladosporium werneckii</name>
    <dbReference type="NCBI Taxonomy" id="91943"/>
    <lineage>
        <taxon>Eukaryota</taxon>
        <taxon>Fungi</taxon>
        <taxon>Dikarya</taxon>
        <taxon>Ascomycota</taxon>
        <taxon>Pezizomycotina</taxon>
        <taxon>Dothideomycetes</taxon>
        <taxon>Dothideomycetidae</taxon>
        <taxon>Mycosphaerellales</taxon>
        <taxon>Teratosphaeriaceae</taxon>
        <taxon>Hortaea</taxon>
    </lineage>
</organism>
<dbReference type="InterPro" id="IPR000253">
    <property type="entry name" value="FHA_dom"/>
</dbReference>
<feature type="region of interest" description="Disordered" evidence="7">
    <location>
        <begin position="157"/>
        <end position="179"/>
    </location>
</feature>
<dbReference type="PROSITE" id="PS00107">
    <property type="entry name" value="PROTEIN_KINASE_ATP"/>
    <property type="match status" value="1"/>
</dbReference>
<dbReference type="SMART" id="SM00220">
    <property type="entry name" value="S_TKc"/>
    <property type="match status" value="1"/>
</dbReference>
<evidence type="ECO:0000259" key="9">
    <source>
        <dbReference type="PROSITE" id="PS50011"/>
    </source>
</evidence>
<evidence type="ECO:0000256" key="2">
    <source>
        <dbReference type="ARBA" id="ARBA00022741"/>
    </source>
</evidence>
<keyword evidence="3 6" id="KW-0067">ATP-binding</keyword>
<dbReference type="InterPro" id="IPR017441">
    <property type="entry name" value="Protein_kinase_ATP_BS"/>
</dbReference>
<evidence type="ECO:0000256" key="4">
    <source>
        <dbReference type="ARBA" id="ARBA00047899"/>
    </source>
</evidence>
<dbReference type="Proteomes" id="UP000271337">
    <property type="component" value="Unassembled WGS sequence"/>
</dbReference>
<dbReference type="Gene3D" id="2.60.200.20">
    <property type="match status" value="1"/>
</dbReference>
<evidence type="ECO:0000256" key="5">
    <source>
        <dbReference type="ARBA" id="ARBA00048679"/>
    </source>
</evidence>
<dbReference type="PROSITE" id="PS50011">
    <property type="entry name" value="PROTEIN_KINASE_DOM"/>
    <property type="match status" value="1"/>
</dbReference>
<feature type="compositionally biased region" description="Polar residues" evidence="7">
    <location>
        <begin position="79"/>
        <end position="95"/>
    </location>
</feature>
<dbReference type="FunFam" id="1.10.510.10:FF:001380">
    <property type="entry name" value="Checkpoint kinase 2-like protein"/>
    <property type="match status" value="1"/>
</dbReference>
<dbReference type="SMART" id="SM00240">
    <property type="entry name" value="FHA"/>
    <property type="match status" value="1"/>
</dbReference>
<evidence type="ECO:0000259" key="8">
    <source>
        <dbReference type="PROSITE" id="PS50006"/>
    </source>
</evidence>
<feature type="compositionally biased region" description="Low complexity" evidence="7">
    <location>
        <begin position="629"/>
        <end position="638"/>
    </location>
</feature>
<dbReference type="GO" id="GO:0044773">
    <property type="term" value="P:mitotic DNA damage checkpoint signaling"/>
    <property type="evidence" value="ECO:0007669"/>
    <property type="project" value="TreeGrafter"/>
</dbReference>
<dbReference type="CDD" id="cd05117">
    <property type="entry name" value="STKc_CAMK"/>
    <property type="match status" value="1"/>
</dbReference>
<comment type="catalytic activity">
    <reaction evidence="5">
        <text>L-seryl-[protein] + ATP = O-phospho-L-seryl-[protein] + ADP + H(+)</text>
        <dbReference type="Rhea" id="RHEA:17989"/>
        <dbReference type="Rhea" id="RHEA-COMP:9863"/>
        <dbReference type="Rhea" id="RHEA-COMP:11604"/>
        <dbReference type="ChEBI" id="CHEBI:15378"/>
        <dbReference type="ChEBI" id="CHEBI:29999"/>
        <dbReference type="ChEBI" id="CHEBI:30616"/>
        <dbReference type="ChEBI" id="CHEBI:83421"/>
        <dbReference type="ChEBI" id="CHEBI:456216"/>
        <dbReference type="EC" id="2.7.11.1"/>
    </reaction>
</comment>
<dbReference type="OrthoDB" id="407410at2759"/>
<evidence type="ECO:0000313" key="11">
    <source>
        <dbReference type="Proteomes" id="UP000271337"/>
    </source>
</evidence>
<dbReference type="AlphaFoldDB" id="A0A3M6ZPH3"/>
<dbReference type="PANTHER" id="PTHR44167:SF30">
    <property type="entry name" value="PHOSPHORYLASE KINASE"/>
    <property type="match status" value="1"/>
</dbReference>
<dbReference type="Pfam" id="PF00069">
    <property type="entry name" value="Pkinase"/>
    <property type="match status" value="1"/>
</dbReference>
<feature type="domain" description="Protein kinase" evidence="9">
    <location>
        <begin position="289"/>
        <end position="554"/>
    </location>
</feature>
<comment type="caution">
    <text evidence="10">The sequence shown here is derived from an EMBL/GenBank/DDBJ whole genome shotgun (WGS) entry which is preliminary data.</text>
</comment>
<dbReference type="Gene3D" id="1.10.510.10">
    <property type="entry name" value="Transferase(Phosphotransferase) domain 1"/>
    <property type="match status" value="1"/>
</dbReference>
<proteinExistence type="inferred from homology"/>
<evidence type="ECO:0000256" key="1">
    <source>
        <dbReference type="ARBA" id="ARBA00005575"/>
    </source>
</evidence>
<dbReference type="Pfam" id="PF00498">
    <property type="entry name" value="FHA"/>
    <property type="match status" value="1"/>
</dbReference>
<evidence type="ECO:0000313" key="10">
    <source>
        <dbReference type="EMBL" id="RMY17000.1"/>
    </source>
</evidence>
<reference evidence="10 11" key="1">
    <citation type="journal article" date="2018" name="BMC Genomics">
        <title>Genomic evidence for intraspecific hybridization in a clonal and extremely halotolerant yeast.</title>
        <authorList>
            <person name="Gostincar C."/>
            <person name="Stajich J.E."/>
            <person name="Zupancic J."/>
            <person name="Zalar P."/>
            <person name="Gunde-Cimerman N."/>
        </authorList>
    </citation>
    <scope>NUCLEOTIDE SEQUENCE [LARGE SCALE GENOMIC DNA]</scope>
    <source>
        <strain evidence="10 11">EXF-6669</strain>
    </source>
</reference>
<dbReference type="EMBL" id="QWIL01000612">
    <property type="protein sequence ID" value="RMY17000.1"/>
    <property type="molecule type" value="Genomic_DNA"/>
</dbReference>
<dbReference type="GO" id="GO:0004674">
    <property type="term" value="F:protein serine/threonine kinase activity"/>
    <property type="evidence" value="ECO:0007669"/>
    <property type="project" value="UniProtKB-EC"/>
</dbReference>
<protein>
    <submittedName>
        <fullName evidence="10">Uncharacterized protein</fullName>
    </submittedName>
</protein>
<feature type="compositionally biased region" description="Basic and acidic residues" evidence="7">
    <location>
        <begin position="166"/>
        <end position="179"/>
    </location>
</feature>
<dbReference type="InterPro" id="IPR008271">
    <property type="entry name" value="Ser/Thr_kinase_AS"/>
</dbReference>
<evidence type="ECO:0000256" key="7">
    <source>
        <dbReference type="SAM" id="MobiDB-lite"/>
    </source>
</evidence>
<dbReference type="InterPro" id="IPR011009">
    <property type="entry name" value="Kinase-like_dom_sf"/>
</dbReference>
<feature type="compositionally biased region" description="Basic and acidic residues" evidence="7">
    <location>
        <begin position="607"/>
        <end position="617"/>
    </location>
</feature>
<comment type="catalytic activity">
    <reaction evidence="4">
        <text>L-threonyl-[protein] + ATP = O-phospho-L-threonyl-[protein] + ADP + H(+)</text>
        <dbReference type="Rhea" id="RHEA:46608"/>
        <dbReference type="Rhea" id="RHEA-COMP:11060"/>
        <dbReference type="Rhea" id="RHEA-COMP:11605"/>
        <dbReference type="ChEBI" id="CHEBI:15378"/>
        <dbReference type="ChEBI" id="CHEBI:30013"/>
        <dbReference type="ChEBI" id="CHEBI:30616"/>
        <dbReference type="ChEBI" id="CHEBI:61977"/>
        <dbReference type="ChEBI" id="CHEBI:456216"/>
        <dbReference type="EC" id="2.7.11.1"/>
    </reaction>
</comment>
<dbReference type="InterPro" id="IPR008984">
    <property type="entry name" value="SMAD_FHA_dom_sf"/>
</dbReference>
<sequence length="983" mass="110244">MPPQQEKSSLKRARASAGEANESKKPRRSARLSQVLNDDPASPTKQGGLPSPVTRKDTSEDEVRGESKVRTASPPDKSQALQSQQRATPESSPAQHSGAPGLSSPPNDTQPYSQFLAPPPISYEVEDEEKEGVWGYLVPVTGFDEPLVLKHRAACPVPPSETGSKTGKEKVSSNHWKEKEEKYEIDKDIKGVPAGGFLIGRHPECDRQVKAPTVSNRHALVFSEKRNGDTLAVLEDLSGNGTYVNEAFVGRNKRRELQDGDEVSILDEARFIFRYPKKGNQTNGFKQQYQVQGQLGKGHFATVFLAADRSTGVSYAVKKFEKRSGPGERSKVEGLQQEIAVLMGVSHPNMLCLKDTFDEPDGVYLVLELAPEGELFNFIVMKQKLSEAETRKVFVQLFQGVKYLHERNIVHRDIKPENILLINKDLNVKLADFGLAKIIGEESFTTTLCGTPSYVAPEILEQSNHRRYTKAVDIWSLGVVLYICLCGFPPFSDELYSPENPYTLSQQIKLGRFDYPSPYWDSVGDPALDLIDRMLTVDVEKRISIDECLEHPWTTQQTINVNDSTDGLTGALEGLDFARRKPRRERTLLSSINDVKVERVVDTQSDRGPVKVFDKNRGPHFTVNAPASQQQQHQHQQQPTPGKSKGHVEATVVEPTPARDRDPAEFIEMGGKGDQVLYDHQQDADWELVRARLGCFAVEPDFWGQRDMCKKLPATESPPNQVDNIEDFLALAQRGQATLSDANRFLWTKRRELEPLPLPESREKAARVGAGRILLWIWNNPDTFPLEEISGSFANVLVWFLHAEDLEEFIWDWIILEAQNMQSLGMIDRGGGGGGAGAGGSHHLLQWCHRLLRGLVEADFLWSVDGSSDAAVRRLLRAVDQFGPQSRYSNTVRLVAPGFGVEKMVKSSHDKHTCDVALFERLLLELQKWQPVHSQPVIKGDDHKAAYLELVLQKEFPRTWAKLDEIMNQFGEDVRLQRLTHKL</sequence>
<dbReference type="PROSITE" id="PS50006">
    <property type="entry name" value="FHA_DOMAIN"/>
    <property type="match status" value="1"/>
</dbReference>
<feature type="region of interest" description="Disordered" evidence="7">
    <location>
        <begin position="1"/>
        <end position="120"/>
    </location>
</feature>